<dbReference type="Gene3D" id="2.40.170.20">
    <property type="entry name" value="TonB-dependent receptor, beta-barrel domain"/>
    <property type="match status" value="1"/>
</dbReference>
<feature type="region of interest" description="Disordered" evidence="6">
    <location>
        <begin position="170"/>
        <end position="198"/>
    </location>
</feature>
<feature type="domain" description="TonB-dependent transporter Oar-like beta-barrel" evidence="7">
    <location>
        <begin position="244"/>
        <end position="314"/>
    </location>
</feature>
<evidence type="ECO:0000256" key="1">
    <source>
        <dbReference type="ARBA" id="ARBA00004571"/>
    </source>
</evidence>
<keyword evidence="3" id="KW-0812">Transmembrane</keyword>
<feature type="region of interest" description="Disordered" evidence="6">
    <location>
        <begin position="415"/>
        <end position="442"/>
    </location>
</feature>
<proteinExistence type="predicted"/>
<dbReference type="GO" id="GO:0009279">
    <property type="term" value="C:cell outer membrane"/>
    <property type="evidence" value="ECO:0007669"/>
    <property type="project" value="UniProtKB-SubCell"/>
</dbReference>
<reference evidence="8" key="1">
    <citation type="submission" date="2018-05" db="EMBL/GenBank/DDBJ databases">
        <authorList>
            <person name="Lanie J.A."/>
            <person name="Ng W.-L."/>
            <person name="Kazmierczak K.M."/>
            <person name="Andrzejewski T.M."/>
            <person name="Davidsen T.M."/>
            <person name="Wayne K.J."/>
            <person name="Tettelin H."/>
            <person name="Glass J.I."/>
            <person name="Rusch D."/>
            <person name="Podicherti R."/>
            <person name="Tsui H.-C.T."/>
            <person name="Winkler M.E."/>
        </authorList>
    </citation>
    <scope>NUCLEOTIDE SEQUENCE</scope>
</reference>
<protein>
    <recommendedName>
        <fullName evidence="7">TonB-dependent transporter Oar-like beta-barrel domain-containing protein</fullName>
    </recommendedName>
</protein>
<evidence type="ECO:0000259" key="7">
    <source>
        <dbReference type="Pfam" id="PF25183"/>
    </source>
</evidence>
<comment type="subcellular location">
    <subcellularLocation>
        <location evidence="1">Cell outer membrane</location>
        <topology evidence="1">Multi-pass membrane protein</topology>
    </subcellularLocation>
</comment>
<feature type="non-terminal residue" evidence="8">
    <location>
        <position position="935"/>
    </location>
</feature>
<dbReference type="SUPFAM" id="SSF49452">
    <property type="entry name" value="Starch-binding domain-like"/>
    <property type="match status" value="1"/>
</dbReference>
<evidence type="ECO:0000256" key="4">
    <source>
        <dbReference type="ARBA" id="ARBA00023136"/>
    </source>
</evidence>
<evidence type="ECO:0000256" key="6">
    <source>
        <dbReference type="SAM" id="MobiDB-lite"/>
    </source>
</evidence>
<dbReference type="PANTHER" id="PTHR30069:SF46">
    <property type="entry name" value="OAR PROTEIN"/>
    <property type="match status" value="1"/>
</dbReference>
<dbReference type="GO" id="GO:0030246">
    <property type="term" value="F:carbohydrate binding"/>
    <property type="evidence" value="ECO:0007669"/>
    <property type="project" value="InterPro"/>
</dbReference>
<dbReference type="SUPFAM" id="SSF56935">
    <property type="entry name" value="Porins"/>
    <property type="match status" value="1"/>
</dbReference>
<keyword evidence="5" id="KW-0998">Cell outer membrane</keyword>
<gene>
    <name evidence="8" type="ORF">METZ01_LOCUS34983</name>
</gene>
<dbReference type="InterPro" id="IPR013784">
    <property type="entry name" value="Carb-bd-like_fold"/>
</dbReference>
<feature type="compositionally biased region" description="Basic and acidic residues" evidence="6">
    <location>
        <begin position="415"/>
        <end position="426"/>
    </location>
</feature>
<accession>A0A381QU70</accession>
<name>A0A381QU70_9ZZZZ</name>
<evidence type="ECO:0000256" key="3">
    <source>
        <dbReference type="ARBA" id="ARBA00022692"/>
    </source>
</evidence>
<organism evidence="8">
    <name type="scientific">marine metagenome</name>
    <dbReference type="NCBI Taxonomy" id="408172"/>
    <lineage>
        <taxon>unclassified sequences</taxon>
        <taxon>metagenomes</taxon>
        <taxon>ecological metagenomes</taxon>
    </lineage>
</organism>
<feature type="compositionally biased region" description="Low complexity" evidence="6">
    <location>
        <begin position="173"/>
        <end position="192"/>
    </location>
</feature>
<dbReference type="InterPro" id="IPR036942">
    <property type="entry name" value="Beta-barrel_TonB_sf"/>
</dbReference>
<keyword evidence="2" id="KW-0813">Transport</keyword>
<evidence type="ECO:0000313" key="8">
    <source>
        <dbReference type="EMBL" id="SUZ82129.1"/>
    </source>
</evidence>
<evidence type="ECO:0000256" key="2">
    <source>
        <dbReference type="ARBA" id="ARBA00022448"/>
    </source>
</evidence>
<dbReference type="AlphaFoldDB" id="A0A381QU70"/>
<dbReference type="InterPro" id="IPR057601">
    <property type="entry name" value="Oar-like_b-barrel"/>
</dbReference>
<dbReference type="GO" id="GO:0044718">
    <property type="term" value="P:siderophore transmembrane transport"/>
    <property type="evidence" value="ECO:0007669"/>
    <property type="project" value="TreeGrafter"/>
</dbReference>
<dbReference type="Pfam" id="PF25183">
    <property type="entry name" value="OMP_b-brl_4"/>
    <property type="match status" value="2"/>
</dbReference>
<feature type="domain" description="TonB-dependent transporter Oar-like beta-barrel" evidence="7">
    <location>
        <begin position="332"/>
        <end position="866"/>
    </location>
</feature>
<dbReference type="GO" id="GO:0015344">
    <property type="term" value="F:siderophore uptake transmembrane transporter activity"/>
    <property type="evidence" value="ECO:0007669"/>
    <property type="project" value="TreeGrafter"/>
</dbReference>
<dbReference type="EMBL" id="UINC01001493">
    <property type="protein sequence ID" value="SUZ82129.1"/>
    <property type="molecule type" value="Genomic_DNA"/>
</dbReference>
<evidence type="ECO:0000256" key="5">
    <source>
        <dbReference type="ARBA" id="ARBA00023237"/>
    </source>
</evidence>
<keyword evidence="4" id="KW-0472">Membrane</keyword>
<dbReference type="InterPro" id="IPR039426">
    <property type="entry name" value="TonB-dep_rcpt-like"/>
</dbReference>
<sequence>MHALRASFFASAVLAVLFAWPPFASAQIKDTGAINVRATGPGNTPLLGVLVTIEGPLGVRAEHTGVNGTARLPGLAPGSYEATFALEGFNEVIRKDLRISVGRTIEIVVAMQLASVEETITISGESPVIDIKSTNVLSIYTDDLIDMTPTSSGLWAGIIDHVPGVVTNSVDIGGSESGQQSRFSSRGGSSSQNVYALNGANTTDPQAVGASSMYYSINSFEEVGISTGAHDVEVQVPGVVLNMVSKTGSNDWHGAVRTFFEGERFAASNVTGEQRERGSGAGNPNILLNDLDFQFGGPIRQNRAWFFVDYWNFKVERRLIGLPPHEVDDTTLENWTINGTVQIAENSNVTARLFTDRKVRNNRNAGGNIPPESAWLQDSLSLIPQVQYQGVVSSNLFLDTRFSFMTMNFPLEAKDGSRGHSRHPEFSGESMPPSIERSTGNVLAGSPPTREVLFLRDNIDLSSTLSWYLTERTRSHDLKVGGNLAKVSSFSPDNRGYIWGFQQQFLNGDPSRVRFWNHSGVDIHNIDRPNAPWNRGSSVGLYAQDSITFNNRLTVNLGLRYDWSNSWLPEQCRIDSLFPQLGPRYRAACFEKNPKTTSWGDFVPRIGVVYDLTGNGRTALKANYARYSNQQGVRWGGFLNPNGVGTQLYTWADLNGDNFFQFGEQDTLLHQFFPGGNVDIDPELRSPLTDEFSIGVERELFPHFQLGATLFYRTDRNFLEDVNTGVPYGPIAEALGVGDSYQPVTVIDPGPDGVVGTKDDGGPITIYSQDPATFGNSLYYLTNPVQTMGVDFLYNRYTGVSLVAHKRWSNNWQVLASWDIGRSEGAFDGGGAGGAGGLLDNPNTDINRDGLTVWDRTHLVKVTGNYLFADPVDVNLGIFMRVQSGEPMTRNAMLPALGTPSQPSINQGTEHVRVEQRGRHVNAYGIERLDPVMIV</sequence>
<feature type="non-terminal residue" evidence="8">
    <location>
        <position position="1"/>
    </location>
</feature>
<dbReference type="PANTHER" id="PTHR30069">
    <property type="entry name" value="TONB-DEPENDENT OUTER MEMBRANE RECEPTOR"/>
    <property type="match status" value="1"/>
</dbReference>